<accession>A0ABT3AA05</accession>
<dbReference type="Proteomes" id="UP001652504">
    <property type="component" value="Unassembled WGS sequence"/>
</dbReference>
<reference evidence="1 2" key="1">
    <citation type="submission" date="2022-10" db="EMBL/GenBank/DDBJ databases">
        <title>Aestuariibacter sp. AA17 isolated from Montipora capitata coral fragment.</title>
        <authorList>
            <person name="Emsley S.A."/>
            <person name="Pfannmuller K.M."/>
            <person name="Loughran R.M."/>
            <person name="Shlafstein M."/>
            <person name="Papke E."/>
            <person name="Saw J.H."/>
            <person name="Ushijima B."/>
            <person name="Videau P."/>
        </authorList>
    </citation>
    <scope>NUCLEOTIDE SEQUENCE [LARGE SCALE GENOMIC DNA]</scope>
    <source>
        <strain evidence="1 2">AA17</strain>
    </source>
</reference>
<proteinExistence type="predicted"/>
<sequence length="127" mass="14523">MSLEFLNIDFDLKSKNNINLLVGELKSNLVVMNEGFLEGHSHYSFELAGLNGDEQYLLDMYFSIFNDLSEEAKMQWKSCETKNFDFGYEGHLEKSSCQIEISDSMISKMNKMGASFTVTLYKSDAIE</sequence>
<keyword evidence="2" id="KW-1185">Reference proteome</keyword>
<protein>
    <submittedName>
        <fullName evidence="1">Uncharacterized protein</fullName>
    </submittedName>
</protein>
<name>A0ABT3AA05_9ALTE</name>
<gene>
    <name evidence="1" type="ORF">OE749_12435</name>
</gene>
<dbReference type="RefSeq" id="WP_263712792.1">
    <property type="nucleotide sequence ID" value="NZ_JAOWKX010000006.1"/>
</dbReference>
<dbReference type="EMBL" id="JAOWKX010000006">
    <property type="protein sequence ID" value="MCV2885503.1"/>
    <property type="molecule type" value="Genomic_DNA"/>
</dbReference>
<evidence type="ECO:0000313" key="1">
    <source>
        <dbReference type="EMBL" id="MCV2885503.1"/>
    </source>
</evidence>
<comment type="caution">
    <text evidence="1">The sequence shown here is derived from an EMBL/GenBank/DDBJ whole genome shotgun (WGS) entry which is preliminary data.</text>
</comment>
<organism evidence="1 2">
    <name type="scientific">Fluctibacter corallii</name>
    <dbReference type="NCBI Taxonomy" id="2984329"/>
    <lineage>
        <taxon>Bacteria</taxon>
        <taxon>Pseudomonadati</taxon>
        <taxon>Pseudomonadota</taxon>
        <taxon>Gammaproteobacteria</taxon>
        <taxon>Alteromonadales</taxon>
        <taxon>Alteromonadaceae</taxon>
        <taxon>Fluctibacter</taxon>
    </lineage>
</organism>
<evidence type="ECO:0000313" key="2">
    <source>
        <dbReference type="Proteomes" id="UP001652504"/>
    </source>
</evidence>